<organism evidence="4 5">
    <name type="scientific">Boletus reticuloceps</name>
    <dbReference type="NCBI Taxonomy" id="495285"/>
    <lineage>
        <taxon>Eukaryota</taxon>
        <taxon>Fungi</taxon>
        <taxon>Dikarya</taxon>
        <taxon>Basidiomycota</taxon>
        <taxon>Agaricomycotina</taxon>
        <taxon>Agaricomycetes</taxon>
        <taxon>Agaricomycetidae</taxon>
        <taxon>Boletales</taxon>
        <taxon>Boletineae</taxon>
        <taxon>Boletaceae</taxon>
        <taxon>Boletoideae</taxon>
        <taxon>Boletus</taxon>
    </lineage>
</organism>
<feature type="region of interest" description="Disordered" evidence="1">
    <location>
        <begin position="1"/>
        <end position="24"/>
    </location>
</feature>
<evidence type="ECO:0000256" key="2">
    <source>
        <dbReference type="SAM" id="Phobius"/>
    </source>
</evidence>
<feature type="transmembrane region" description="Helical" evidence="2">
    <location>
        <begin position="55"/>
        <end position="73"/>
    </location>
</feature>
<keyword evidence="2" id="KW-0812">Transmembrane</keyword>
<dbReference type="InterPro" id="IPR045338">
    <property type="entry name" value="DUF6535"/>
</dbReference>
<dbReference type="Pfam" id="PF20153">
    <property type="entry name" value="DUF6535"/>
    <property type="match status" value="1"/>
</dbReference>
<dbReference type="EMBL" id="JAGFBS010000031">
    <property type="protein sequence ID" value="KAG6371911.1"/>
    <property type="molecule type" value="Genomic_DNA"/>
</dbReference>
<dbReference type="OrthoDB" id="3219854at2759"/>
<dbReference type="AlphaFoldDB" id="A0A8I3A5K3"/>
<evidence type="ECO:0000313" key="4">
    <source>
        <dbReference type="EMBL" id="KAG6371911.1"/>
    </source>
</evidence>
<feature type="transmembrane region" description="Helical" evidence="2">
    <location>
        <begin position="209"/>
        <end position="233"/>
    </location>
</feature>
<feature type="transmembrane region" description="Helical" evidence="2">
    <location>
        <begin position="119"/>
        <end position="141"/>
    </location>
</feature>
<evidence type="ECO:0000313" key="5">
    <source>
        <dbReference type="Proteomes" id="UP000683000"/>
    </source>
</evidence>
<evidence type="ECO:0000256" key="1">
    <source>
        <dbReference type="SAM" id="MobiDB-lite"/>
    </source>
</evidence>
<sequence>MKRNNHADTTNSPQTPSNDPTASDRVAPFWSQYVEEAEKYDEAFLEKDRIRMDGVLVFAGLFSAVTASFLISLRGTLQPNPSDTTNALLMMVVHSLDNSTFSGQTLEIPTWNGPTNSNVLAQALGYAALSANLLASFGAVLGKRWLCDYAASKIGSLQERGSRRQQKLDALEEWRFEAFMAALPGLIQMALLLFGIALSISLWEINETLGYVVMSMTGLGVSFYLFVTVASLLHPTCPFHTPLSSTIQEATAIVAKSVEELADYCAWRSVSIPQWQPEPVTSQANRTLTHLAVLFSLLITVFIIPIVITSTHPEKLIAALELVPVVAWPKYSNLSLLGEGPHNLFARSIPEIHSLKDRALPLGKALVALLCRMPSSVRFHGHIREETVEQLDKIIHKPMADWDFDIVFTLTIVKKLLRLKLDSEDHGPELSPTRDVSQSLLVWLLGLMETMLRSGPWHAKRFLPKASRLYLKLDLKRANLSPEQQVQYCRTFEIFFNFTLGYDVEEMNVSADPPAIRKQSDCLERILVKLKSVKPHRLSDVQGHLIVTLTVLSKLATTPSLREIIKDAAIDSWMLAAFKEAVGKADKNERSVWLFNWRLGIVRQAVWPWETGAEPPRMDSKSLLSYLLNREIPATSEQVVYTLRIMLSNEDEHLVLASDPHFVDYILVAADPSGEDSIRDVGLKLLTATCRSLLCAHDAKSLVALANDCDLAHFLHRAFLHQDPPTILKDLLRVNDKDFNEKLFGILAPALDDHFDPVLTKLRDEPNKIPEHDLRELEMALVLSDNEGRKEYLFKHLDDHIATMPRQSTMALPLTAIVGWLLRPNGPICSSGKKVDGKAFLRPKFQRLLFPAWGDPGALGDNPQTLRLLLNCTEKWLSTYGYFGTEASPQSPPAPTLERLQRAVDQLSSRTYELPVDIKRTLQGFSSEINRHGKDKVTVEQIRANQQVIP</sequence>
<proteinExistence type="predicted"/>
<comment type="caution">
    <text evidence="4">The sequence shown here is derived from an EMBL/GenBank/DDBJ whole genome shotgun (WGS) entry which is preliminary data.</text>
</comment>
<feature type="transmembrane region" description="Helical" evidence="2">
    <location>
        <begin position="178"/>
        <end position="203"/>
    </location>
</feature>
<evidence type="ECO:0000259" key="3">
    <source>
        <dbReference type="Pfam" id="PF20153"/>
    </source>
</evidence>
<name>A0A8I3A5K3_9AGAM</name>
<dbReference type="Proteomes" id="UP000683000">
    <property type="component" value="Unassembled WGS sequence"/>
</dbReference>
<feature type="transmembrane region" description="Helical" evidence="2">
    <location>
        <begin position="288"/>
        <end position="308"/>
    </location>
</feature>
<feature type="domain" description="DUF6535" evidence="3">
    <location>
        <begin position="30"/>
        <end position="204"/>
    </location>
</feature>
<keyword evidence="2" id="KW-1133">Transmembrane helix</keyword>
<keyword evidence="5" id="KW-1185">Reference proteome</keyword>
<feature type="compositionally biased region" description="Polar residues" evidence="1">
    <location>
        <begin position="7"/>
        <end position="21"/>
    </location>
</feature>
<gene>
    <name evidence="4" type="ORF">JVT61DRAFT_8920</name>
</gene>
<keyword evidence="2" id="KW-0472">Membrane</keyword>
<protein>
    <recommendedName>
        <fullName evidence="3">DUF6535 domain-containing protein</fullName>
    </recommendedName>
</protein>
<accession>A0A8I3A5K3</accession>
<reference evidence="4" key="1">
    <citation type="submission" date="2021-03" db="EMBL/GenBank/DDBJ databases">
        <title>Evolutionary innovations through gain and loss of genes in the ectomycorrhizal Boletales.</title>
        <authorList>
            <person name="Wu G."/>
            <person name="Miyauchi S."/>
            <person name="Morin E."/>
            <person name="Yang Z.-L."/>
            <person name="Xu J."/>
            <person name="Martin F.M."/>
        </authorList>
    </citation>
    <scope>NUCLEOTIDE SEQUENCE</scope>
    <source>
        <strain evidence="4">BR01</strain>
    </source>
</reference>